<organism evidence="1 2">
    <name type="scientific">Corynebacterium accolens</name>
    <dbReference type="NCBI Taxonomy" id="38284"/>
    <lineage>
        <taxon>Bacteria</taxon>
        <taxon>Bacillati</taxon>
        <taxon>Actinomycetota</taxon>
        <taxon>Actinomycetes</taxon>
        <taxon>Mycobacteriales</taxon>
        <taxon>Corynebacteriaceae</taxon>
        <taxon>Corynebacterium</taxon>
    </lineage>
</organism>
<gene>
    <name evidence="1" type="ORF">COM45_04840</name>
</gene>
<evidence type="ECO:0000313" key="2">
    <source>
        <dbReference type="Proteomes" id="UP000218690"/>
    </source>
</evidence>
<protein>
    <submittedName>
        <fullName evidence="1">Uncharacterized protein</fullName>
    </submittedName>
</protein>
<sequence length="68" mass="8205">MNYQTAFEMLREMILAENQKAYRLCQREHPNPYGYVYPDMEYQRGRCNATNDIYNESNRLLRHIGDAQ</sequence>
<name>A0A2A4AH78_9CORY</name>
<dbReference type="Proteomes" id="UP000218690">
    <property type="component" value="Unassembled WGS sequence"/>
</dbReference>
<comment type="caution">
    <text evidence="1">The sequence shown here is derived from an EMBL/GenBank/DDBJ whole genome shotgun (WGS) entry which is preliminary data.</text>
</comment>
<dbReference type="EMBL" id="NWBP01000016">
    <property type="protein sequence ID" value="PCC83125.1"/>
    <property type="molecule type" value="Genomic_DNA"/>
</dbReference>
<evidence type="ECO:0000313" key="1">
    <source>
        <dbReference type="EMBL" id="PCC83125.1"/>
    </source>
</evidence>
<proteinExistence type="predicted"/>
<accession>A0A2A4AH78</accession>
<reference evidence="1 2" key="1">
    <citation type="submission" date="2017-09" db="EMBL/GenBank/DDBJ databases">
        <title>Draft Genome Sequence of Corynebacterium accolens AH4003.</title>
        <authorList>
            <person name="Chen Y."/>
            <person name="Oosthuysen W.F."/>
            <person name="Kelley S."/>
            <person name="Horswill A."/>
        </authorList>
    </citation>
    <scope>NUCLEOTIDE SEQUENCE [LARGE SCALE GENOMIC DNA]</scope>
    <source>
        <strain evidence="1 2">AH4003</strain>
    </source>
</reference>
<dbReference type="AlphaFoldDB" id="A0A2A4AH78"/>